<dbReference type="InterPro" id="IPR053157">
    <property type="entry name" value="Sterol_Uptake_Regulator"/>
</dbReference>
<dbReference type="STRING" id="1810919.A0A3D8QJF6"/>
<dbReference type="Gene3D" id="4.10.240.10">
    <property type="entry name" value="Zn(2)-C6 fungal-type DNA-binding domain"/>
    <property type="match status" value="1"/>
</dbReference>
<organism evidence="7 8">
    <name type="scientific">Aspergillus mulundensis</name>
    <dbReference type="NCBI Taxonomy" id="1810919"/>
    <lineage>
        <taxon>Eukaryota</taxon>
        <taxon>Fungi</taxon>
        <taxon>Dikarya</taxon>
        <taxon>Ascomycota</taxon>
        <taxon>Pezizomycotina</taxon>
        <taxon>Eurotiomycetes</taxon>
        <taxon>Eurotiomycetidae</taxon>
        <taxon>Eurotiales</taxon>
        <taxon>Aspergillaceae</taxon>
        <taxon>Aspergillus</taxon>
        <taxon>Aspergillus subgen. Nidulantes</taxon>
    </lineage>
</organism>
<keyword evidence="8" id="KW-1185">Reference proteome</keyword>
<evidence type="ECO:0000259" key="6">
    <source>
        <dbReference type="PROSITE" id="PS50048"/>
    </source>
</evidence>
<dbReference type="GO" id="GO:0003677">
    <property type="term" value="F:DNA binding"/>
    <property type="evidence" value="ECO:0007669"/>
    <property type="project" value="UniProtKB-KW"/>
</dbReference>
<keyword evidence="3" id="KW-0804">Transcription</keyword>
<evidence type="ECO:0000256" key="5">
    <source>
        <dbReference type="SAM" id="MobiDB-lite"/>
    </source>
</evidence>
<dbReference type="AlphaFoldDB" id="A0A3D8QJF6"/>
<feature type="compositionally biased region" description="Low complexity" evidence="5">
    <location>
        <begin position="80"/>
        <end position="95"/>
    </location>
</feature>
<evidence type="ECO:0000313" key="8">
    <source>
        <dbReference type="Proteomes" id="UP000256690"/>
    </source>
</evidence>
<sequence>MTSVFTTTINKMSMLTLEAQSKFRPRRRHRKSRNGCAECKRRRIKCDEIKPSCSRCILTMQKCIYASTSPTQPATTDQGSQLSLSLPTPSPRSGSPSPPFEVSQLSLSPAHPHPDLDTSDTALYHHYLHHTSRTLTDNRRDHHAIQICLPTLALRSRTVYHSILALSAACMCCDLIYKDPAPDVATVIDILMTGYRHYNLASERLRELISRPSAANAEPLLAAPPLLVPFVTSSQQVNHWISNRTSEPFHGQKRLNSTPRDVIVISRGISATIRALSSHSHSPASSPSACACACGYPQLPTPTPDPLDSMDDYADPIPSSPTLALPPSHTHPMYHLIKSTSSAAFTKLHHRITSAAFYTPPTRPSTPSPDEPMTRPLLSFLVHAPSTYLDFVLPLLDRRLERPAETPTLDKPKRGQIELDLNVEQTLALDIYAHWSVLMILVGEESWWIGKLPDITLGGMVAAFGDDFVGRIWGSAGERAGAGAGAGAPAEGEGEGEWWPRSMLRIEREIGRYR</sequence>
<feature type="region of interest" description="Disordered" evidence="5">
    <location>
        <begin position="69"/>
        <end position="114"/>
    </location>
</feature>
<dbReference type="InterPro" id="IPR001138">
    <property type="entry name" value="Zn2Cys6_DnaBD"/>
</dbReference>
<dbReference type="SUPFAM" id="SSF57701">
    <property type="entry name" value="Zn2/Cys6 DNA-binding domain"/>
    <property type="match status" value="1"/>
</dbReference>
<dbReference type="SMART" id="SM00066">
    <property type="entry name" value="GAL4"/>
    <property type="match status" value="1"/>
</dbReference>
<reference evidence="7 8" key="1">
    <citation type="journal article" date="2018" name="IMA Fungus">
        <title>IMA Genome-F 9: Draft genome sequence of Annulohypoxylon stygium, Aspergillus mulundensis, Berkeleyomyces basicola (syn. Thielaviopsis basicola), Ceratocystis smalleyi, two Cercospora beticola strains, Coleophoma cylindrospora, Fusarium fracticaudum, Phialophora cf. hyalina, and Morchella septimelata.</title>
        <authorList>
            <person name="Wingfield B.D."/>
            <person name="Bills G.F."/>
            <person name="Dong Y."/>
            <person name="Huang W."/>
            <person name="Nel W.J."/>
            <person name="Swalarsk-Parry B.S."/>
            <person name="Vaghefi N."/>
            <person name="Wilken P.M."/>
            <person name="An Z."/>
            <person name="de Beer Z.W."/>
            <person name="De Vos L."/>
            <person name="Chen L."/>
            <person name="Duong T.A."/>
            <person name="Gao Y."/>
            <person name="Hammerbacher A."/>
            <person name="Kikkert J.R."/>
            <person name="Li Y."/>
            <person name="Li H."/>
            <person name="Li K."/>
            <person name="Li Q."/>
            <person name="Liu X."/>
            <person name="Ma X."/>
            <person name="Naidoo K."/>
            <person name="Pethybridge S.J."/>
            <person name="Sun J."/>
            <person name="Steenkamp E.T."/>
            <person name="van der Nest M.A."/>
            <person name="van Wyk S."/>
            <person name="Wingfield M.J."/>
            <person name="Xiong C."/>
            <person name="Yue Q."/>
            <person name="Zhang X."/>
        </authorList>
    </citation>
    <scope>NUCLEOTIDE SEQUENCE [LARGE SCALE GENOMIC DNA]</scope>
    <source>
        <strain evidence="7 8">DSM 5745</strain>
    </source>
</reference>
<keyword evidence="2" id="KW-0238">DNA-binding</keyword>
<dbReference type="PANTHER" id="PTHR47784:SF5">
    <property type="entry name" value="STEROL UPTAKE CONTROL PROTEIN 2"/>
    <property type="match status" value="1"/>
</dbReference>
<evidence type="ECO:0000256" key="4">
    <source>
        <dbReference type="ARBA" id="ARBA00023242"/>
    </source>
</evidence>
<dbReference type="GO" id="GO:0008270">
    <property type="term" value="F:zinc ion binding"/>
    <property type="evidence" value="ECO:0007669"/>
    <property type="project" value="InterPro"/>
</dbReference>
<dbReference type="RefSeq" id="XP_026598941.1">
    <property type="nucleotide sequence ID" value="XM_026752498.1"/>
</dbReference>
<dbReference type="PROSITE" id="PS50048">
    <property type="entry name" value="ZN2_CY6_FUNGAL_2"/>
    <property type="match status" value="1"/>
</dbReference>
<evidence type="ECO:0000256" key="2">
    <source>
        <dbReference type="ARBA" id="ARBA00023125"/>
    </source>
</evidence>
<dbReference type="Proteomes" id="UP000256690">
    <property type="component" value="Unassembled WGS sequence"/>
</dbReference>
<name>A0A3D8QJF6_9EURO</name>
<dbReference type="Pfam" id="PF00172">
    <property type="entry name" value="Zn_clus"/>
    <property type="match status" value="1"/>
</dbReference>
<keyword evidence="4" id="KW-0539">Nucleus</keyword>
<evidence type="ECO:0000256" key="1">
    <source>
        <dbReference type="ARBA" id="ARBA00023015"/>
    </source>
</evidence>
<dbReference type="PROSITE" id="PS00463">
    <property type="entry name" value="ZN2_CY6_FUNGAL_1"/>
    <property type="match status" value="1"/>
</dbReference>
<dbReference type="OrthoDB" id="5295362at2759"/>
<dbReference type="InterPro" id="IPR021858">
    <property type="entry name" value="Fun_TF"/>
</dbReference>
<feature type="compositionally biased region" description="Polar residues" evidence="5">
    <location>
        <begin position="69"/>
        <end position="79"/>
    </location>
</feature>
<comment type="caution">
    <text evidence="7">The sequence shown here is derived from an EMBL/GenBank/DDBJ whole genome shotgun (WGS) entry which is preliminary data.</text>
</comment>
<dbReference type="Pfam" id="PF11951">
    <property type="entry name" value="Fungal_trans_2"/>
    <property type="match status" value="1"/>
</dbReference>
<dbReference type="CDD" id="cd00067">
    <property type="entry name" value="GAL4"/>
    <property type="match status" value="1"/>
</dbReference>
<evidence type="ECO:0000256" key="3">
    <source>
        <dbReference type="ARBA" id="ARBA00023163"/>
    </source>
</evidence>
<dbReference type="InterPro" id="IPR036864">
    <property type="entry name" value="Zn2-C6_fun-type_DNA-bd_sf"/>
</dbReference>
<dbReference type="EMBL" id="PVWQ01000016">
    <property type="protein sequence ID" value="RDW61810.1"/>
    <property type="molecule type" value="Genomic_DNA"/>
</dbReference>
<dbReference type="PANTHER" id="PTHR47784">
    <property type="entry name" value="STEROL UPTAKE CONTROL PROTEIN 2"/>
    <property type="match status" value="1"/>
</dbReference>
<keyword evidence="1" id="KW-0805">Transcription regulation</keyword>
<gene>
    <name evidence="7" type="ORF">DSM5745_10482</name>
</gene>
<protein>
    <recommendedName>
        <fullName evidence="6">Zn(2)-C6 fungal-type domain-containing protein</fullName>
    </recommendedName>
</protein>
<evidence type="ECO:0000313" key="7">
    <source>
        <dbReference type="EMBL" id="RDW61810.1"/>
    </source>
</evidence>
<dbReference type="GO" id="GO:0001228">
    <property type="term" value="F:DNA-binding transcription activator activity, RNA polymerase II-specific"/>
    <property type="evidence" value="ECO:0007669"/>
    <property type="project" value="TreeGrafter"/>
</dbReference>
<proteinExistence type="predicted"/>
<accession>A0A3D8QJF6</accession>
<dbReference type="GeneID" id="38120852"/>
<feature type="domain" description="Zn(2)-C6 fungal-type" evidence="6">
    <location>
        <begin position="35"/>
        <end position="65"/>
    </location>
</feature>